<accession>A0A839Z3C3</accession>
<proteinExistence type="predicted"/>
<evidence type="ECO:0008006" key="4">
    <source>
        <dbReference type="Google" id="ProtNLM"/>
    </source>
</evidence>
<evidence type="ECO:0000313" key="3">
    <source>
        <dbReference type="Proteomes" id="UP000578569"/>
    </source>
</evidence>
<feature type="signal peptide" evidence="1">
    <location>
        <begin position="1"/>
        <end position="22"/>
    </location>
</feature>
<evidence type="ECO:0000313" key="2">
    <source>
        <dbReference type="EMBL" id="MBB3765048.1"/>
    </source>
</evidence>
<gene>
    <name evidence="2" type="ORF">FHS50_002110</name>
</gene>
<comment type="caution">
    <text evidence="2">The sequence shown here is derived from an EMBL/GenBank/DDBJ whole genome shotgun (WGS) entry which is preliminary data.</text>
</comment>
<sequence>MLRTRRLMMVLIGLALSSTVHAIPSSIDPGERYVELALALDSATDGGYIFRYDGPKELRDRAESSNLSVDEIASQARGLLAYLNERQATGVEQERQEALRASLLAMLGRIRVLNGDKLSFTDEAEQIFGVRPPRYDANEADAAIASIEALLPGEGSLASRMEAFEARMKIPSGRLSAVVQAAVDECRRRTALHIPLPDDALEVRLVDQLPAIGRYDYLGNYRGRVTINREMVDASNLLYIACHEGYPGHHLRSVLLEHQYGKYDWPEHDLKTLYGPSAIVSEGLGQYAVELAFPESEMENYLRENLLPMAGIDPSEARRIIALRRAWKTLSPYATVEISRAYLDGEIDREQAVDLLSRYTLKSRETTSQMFGFVDAFRTYVVTYTFGEEFVRNAIEAAVANGSSKWEAFARLATAQVTPALMQNSEAGKE</sequence>
<organism evidence="2 3">
    <name type="scientific">Sphingomicrobium lutaoense</name>
    <dbReference type="NCBI Taxonomy" id="515949"/>
    <lineage>
        <taxon>Bacteria</taxon>
        <taxon>Pseudomonadati</taxon>
        <taxon>Pseudomonadota</taxon>
        <taxon>Alphaproteobacteria</taxon>
        <taxon>Sphingomonadales</taxon>
        <taxon>Sphingomonadaceae</taxon>
        <taxon>Sphingomicrobium</taxon>
    </lineage>
</organism>
<feature type="chain" id="PRO_5032548969" description="DUF885 domain-containing protein" evidence="1">
    <location>
        <begin position="23"/>
        <end position="430"/>
    </location>
</feature>
<dbReference type="AlphaFoldDB" id="A0A839Z3C3"/>
<reference evidence="2 3" key="1">
    <citation type="submission" date="2020-08" db="EMBL/GenBank/DDBJ databases">
        <title>Genomic Encyclopedia of Type Strains, Phase IV (KMG-IV): sequencing the most valuable type-strain genomes for metagenomic binning, comparative biology and taxonomic classification.</title>
        <authorList>
            <person name="Goeker M."/>
        </authorList>
    </citation>
    <scope>NUCLEOTIDE SEQUENCE [LARGE SCALE GENOMIC DNA]</scope>
    <source>
        <strain evidence="2 3">DSM 24194</strain>
    </source>
</reference>
<keyword evidence="3" id="KW-1185">Reference proteome</keyword>
<dbReference type="Proteomes" id="UP000578569">
    <property type="component" value="Unassembled WGS sequence"/>
</dbReference>
<protein>
    <recommendedName>
        <fullName evidence="4">DUF885 domain-containing protein</fullName>
    </recommendedName>
</protein>
<keyword evidence="1" id="KW-0732">Signal</keyword>
<name>A0A839Z3C3_9SPHN</name>
<dbReference type="EMBL" id="JACICF010000002">
    <property type="protein sequence ID" value="MBB3765048.1"/>
    <property type="molecule type" value="Genomic_DNA"/>
</dbReference>
<evidence type="ECO:0000256" key="1">
    <source>
        <dbReference type="SAM" id="SignalP"/>
    </source>
</evidence>